<name>A0A402AHB7_9CHLR</name>
<dbReference type="Proteomes" id="UP000287188">
    <property type="component" value="Unassembled WGS sequence"/>
</dbReference>
<reference evidence="2" key="1">
    <citation type="submission" date="2018-12" db="EMBL/GenBank/DDBJ databases">
        <title>Tengunoibacter tsumagoiensis gen. nov., sp. nov., Dictyobacter kobayashii sp. nov., D. alpinus sp. nov., and D. joshuensis sp. nov. and description of Dictyobacteraceae fam. nov. within the order Ktedonobacterales isolated from Tengu-no-mugimeshi.</title>
        <authorList>
            <person name="Wang C.M."/>
            <person name="Zheng Y."/>
            <person name="Sakai Y."/>
            <person name="Toyoda A."/>
            <person name="Minakuchi Y."/>
            <person name="Abe K."/>
            <person name="Yokota A."/>
            <person name="Yabe S."/>
        </authorList>
    </citation>
    <scope>NUCLEOTIDE SEQUENCE [LARGE SCALE GENOMIC DNA]</scope>
    <source>
        <strain evidence="2">Uno11</strain>
    </source>
</reference>
<dbReference type="EMBL" id="BIFS01000001">
    <property type="protein sequence ID" value="GCE18522.1"/>
    <property type="molecule type" value="Genomic_DNA"/>
</dbReference>
<accession>A0A402AHB7</accession>
<protein>
    <submittedName>
        <fullName evidence="1">Uncharacterized protein</fullName>
    </submittedName>
</protein>
<gene>
    <name evidence="1" type="ORF">KDK_23220</name>
</gene>
<keyword evidence="2" id="KW-1185">Reference proteome</keyword>
<evidence type="ECO:0000313" key="1">
    <source>
        <dbReference type="EMBL" id="GCE18522.1"/>
    </source>
</evidence>
<evidence type="ECO:0000313" key="2">
    <source>
        <dbReference type="Proteomes" id="UP000287188"/>
    </source>
</evidence>
<sequence>MVMSFIVNDKTLYNIDSVSVAAQSFHYYNLTLPMRSFADVRMRARTVFMVSCSKGAPHLCCNSP</sequence>
<proteinExistence type="predicted"/>
<organism evidence="1 2">
    <name type="scientific">Dictyobacter kobayashii</name>
    <dbReference type="NCBI Taxonomy" id="2014872"/>
    <lineage>
        <taxon>Bacteria</taxon>
        <taxon>Bacillati</taxon>
        <taxon>Chloroflexota</taxon>
        <taxon>Ktedonobacteria</taxon>
        <taxon>Ktedonobacterales</taxon>
        <taxon>Dictyobacteraceae</taxon>
        <taxon>Dictyobacter</taxon>
    </lineage>
</organism>
<comment type="caution">
    <text evidence="1">The sequence shown here is derived from an EMBL/GenBank/DDBJ whole genome shotgun (WGS) entry which is preliminary data.</text>
</comment>
<dbReference type="AlphaFoldDB" id="A0A402AHB7"/>